<dbReference type="Pfam" id="PF07589">
    <property type="entry name" value="PEP-CTERM"/>
    <property type="match status" value="1"/>
</dbReference>
<sequence length="312" mass="32182">MKTRFLALSLCGTCLLGTSLTAQAVAYDVLWWDSTPTYAGQAPDSNRQAMSDYLTSFGGGGQFNSNYVSSETPGTLAAHLGANSYDVIVFDATSASAKFNAADITAIQNHYSSKSNLLLDGSLYVRSINYNATTTFPGPNGATGGLTANEVYQLGLRGGGIMIGTDHSGFQTDANQVLGGLVPGAAFSGITYPSTDGVFYGQDLLNSLTAIAAVDVFNHWDSIDTQAIAATGAFTDFLGNSITLYSQVDVADEPGGGTKFSYISTSWQPGSGTTDVTDPNPGGGGNGTVPEPGTLLLLGAGLLAMRRAARTA</sequence>
<gene>
    <name evidence="4" type="ORF">FOKN1_0657</name>
</gene>
<feature type="domain" description="Ice-binding protein C-terminal" evidence="3">
    <location>
        <begin position="288"/>
        <end position="307"/>
    </location>
</feature>
<feature type="signal peptide" evidence="2">
    <location>
        <begin position="1"/>
        <end position="24"/>
    </location>
</feature>
<dbReference type="InterPro" id="IPR013424">
    <property type="entry name" value="Ice-binding_C"/>
</dbReference>
<dbReference type="EMBL" id="AP018052">
    <property type="protein sequence ID" value="BAZ93059.1"/>
    <property type="molecule type" value="Genomic_DNA"/>
</dbReference>
<reference evidence="4 5" key="1">
    <citation type="submission" date="2017-05" db="EMBL/GenBank/DDBJ databases">
        <title>Thiocyanate degradation by Thiohalobacter thiocyanaticus FOKN1.</title>
        <authorList>
            <person name="Oshiki M."/>
            <person name="Fukushima T."/>
            <person name="Kawano S."/>
            <person name="Nakagawa J."/>
        </authorList>
    </citation>
    <scope>NUCLEOTIDE SEQUENCE [LARGE SCALE GENOMIC DNA]</scope>
    <source>
        <strain evidence="4 5">FOKN1</strain>
    </source>
</reference>
<dbReference type="NCBIfam" id="TIGR02595">
    <property type="entry name" value="PEP_CTERM"/>
    <property type="match status" value="1"/>
</dbReference>
<dbReference type="Proteomes" id="UP000218765">
    <property type="component" value="Chromosome"/>
</dbReference>
<organism evidence="4 5">
    <name type="scientific">Thiohalobacter thiocyanaticus</name>
    <dbReference type="NCBI Taxonomy" id="585455"/>
    <lineage>
        <taxon>Bacteria</taxon>
        <taxon>Pseudomonadati</taxon>
        <taxon>Pseudomonadota</taxon>
        <taxon>Gammaproteobacteria</taxon>
        <taxon>Thiohalobacterales</taxon>
        <taxon>Thiohalobacteraceae</taxon>
        <taxon>Thiohalobacter</taxon>
    </lineage>
</organism>
<evidence type="ECO:0000256" key="2">
    <source>
        <dbReference type="SAM" id="SignalP"/>
    </source>
</evidence>
<keyword evidence="4" id="KW-0413">Isomerase</keyword>
<evidence type="ECO:0000256" key="1">
    <source>
        <dbReference type="SAM" id="MobiDB-lite"/>
    </source>
</evidence>
<feature type="chain" id="PRO_5012102622" evidence="2">
    <location>
        <begin position="25"/>
        <end position="312"/>
    </location>
</feature>
<name>A0A1Z4VN62_9GAMM</name>
<keyword evidence="5" id="KW-1185">Reference proteome</keyword>
<dbReference type="RefSeq" id="WP_096364716.1">
    <property type="nucleotide sequence ID" value="NZ_AP018052.1"/>
</dbReference>
<accession>A0A1Z4VN62</accession>
<dbReference type="KEGG" id="ttc:FOKN1_0657"/>
<dbReference type="AlphaFoldDB" id="A0A1Z4VN62"/>
<feature type="region of interest" description="Disordered" evidence="1">
    <location>
        <begin position="268"/>
        <end position="290"/>
    </location>
</feature>
<evidence type="ECO:0000313" key="4">
    <source>
        <dbReference type="EMBL" id="BAZ93059.1"/>
    </source>
</evidence>
<evidence type="ECO:0000313" key="5">
    <source>
        <dbReference type="Proteomes" id="UP000218765"/>
    </source>
</evidence>
<keyword evidence="2" id="KW-0732">Signal</keyword>
<protein>
    <submittedName>
        <fullName evidence="4">Topoisomerase</fullName>
    </submittedName>
</protein>
<proteinExistence type="predicted"/>
<dbReference type="GO" id="GO:0016853">
    <property type="term" value="F:isomerase activity"/>
    <property type="evidence" value="ECO:0007669"/>
    <property type="project" value="UniProtKB-KW"/>
</dbReference>
<evidence type="ECO:0000259" key="3">
    <source>
        <dbReference type="Pfam" id="PF07589"/>
    </source>
</evidence>